<accession>A0A2U1PX06</accession>
<feature type="compositionally biased region" description="Polar residues" evidence="1">
    <location>
        <begin position="47"/>
        <end position="57"/>
    </location>
</feature>
<evidence type="ECO:0000259" key="2">
    <source>
        <dbReference type="Pfam" id="PF07059"/>
    </source>
</evidence>
<dbReference type="Pfam" id="PF07059">
    <property type="entry name" value="EDR2_C"/>
    <property type="match status" value="2"/>
</dbReference>
<keyword evidence="4" id="KW-1185">Reference proteome</keyword>
<name>A0A2U1PX06_ARTAN</name>
<dbReference type="STRING" id="35608.A0A2U1PX06"/>
<proteinExistence type="predicted"/>
<feature type="region of interest" description="Disordered" evidence="1">
    <location>
        <begin position="1"/>
        <end position="58"/>
    </location>
</feature>
<dbReference type="InterPro" id="IPR045096">
    <property type="entry name" value="EDR2-like"/>
</dbReference>
<feature type="domain" description="Protein ENHANCED DISEASE RESISTANCE 2 C-terminal" evidence="2">
    <location>
        <begin position="143"/>
        <end position="254"/>
    </location>
</feature>
<comment type="caution">
    <text evidence="3">The sequence shown here is derived from an EMBL/GenBank/DDBJ whole genome shotgun (WGS) entry which is preliminary data.</text>
</comment>
<feature type="domain" description="Protein ENHANCED DISEASE RESISTANCE 2 C-terminal" evidence="2">
    <location>
        <begin position="375"/>
        <end position="578"/>
    </location>
</feature>
<sequence length="585" mass="65839">MAVEAQRKEDKMGGLDKVPSTISIRGDKEEDDDYYSYSDHSVEETQSENSWSDSSPQFHDVPPPKFSLAVAFLKQLHASVQKKGSASFEELEWQDSFLSNNDASFPNDPTGELPNSWGATEDSFQIRGANYLKDRKKKFAAVDRPEFFFIVNMQIPGPATTFHIAFYYATTTPIQDVPLLHNFVEGDDAYRNSRFKLIPRVSKGPWIVKQSVGNRPCLLGTILKIQYVRGKNYLETRLQFGNFKFYCPQWFNCVVGPMAQRKEDKMGGLDKVPSTISIRGDKEEDDDYYSYSDHSVEETQSENSWSDSSPQFHDVPPPKFSLAVAFLKQLHASVQKKGSVSFEELEWQDSFLSNNDASFPNDPTGELPNSWGAAEDSFQIRGANYLKDRKKVAGKGTWMQLVAANMLKSNNKQDDFAGRPGSICQKFAAVDRPEFFFIVNMQIPGPATTFHIAFYYATTTPIQDVPLLHNFVEGDDAYRNSRFKLIPRVSKGPWIVKQSVGNRPCLLGTILKIQYVRGKNYLELDVDVGSSMIAKRVANRVVSSFSNLIVEAAFVIQGNTPEELPEHLLGTCRMSHIDISTAACT</sequence>
<organism evidence="3 4">
    <name type="scientific">Artemisia annua</name>
    <name type="common">Sweet wormwood</name>
    <dbReference type="NCBI Taxonomy" id="35608"/>
    <lineage>
        <taxon>Eukaryota</taxon>
        <taxon>Viridiplantae</taxon>
        <taxon>Streptophyta</taxon>
        <taxon>Embryophyta</taxon>
        <taxon>Tracheophyta</taxon>
        <taxon>Spermatophyta</taxon>
        <taxon>Magnoliopsida</taxon>
        <taxon>eudicotyledons</taxon>
        <taxon>Gunneridae</taxon>
        <taxon>Pentapetalae</taxon>
        <taxon>asterids</taxon>
        <taxon>campanulids</taxon>
        <taxon>Asterales</taxon>
        <taxon>Asteraceae</taxon>
        <taxon>Asteroideae</taxon>
        <taxon>Anthemideae</taxon>
        <taxon>Artemisiinae</taxon>
        <taxon>Artemisia</taxon>
    </lineage>
</organism>
<dbReference type="PANTHER" id="PTHR12136">
    <property type="entry name" value="ENHANCED DISEASE RESISTANCE-RELATED"/>
    <property type="match status" value="1"/>
</dbReference>
<dbReference type="Proteomes" id="UP000245207">
    <property type="component" value="Unassembled WGS sequence"/>
</dbReference>
<dbReference type="PANTHER" id="PTHR12136:SF108">
    <property type="entry name" value="PROTEIN ENHANCED DISEASE RESISTANCE 2 C-TERMINAL DOMAIN-CONTAINING PROTEIN"/>
    <property type="match status" value="1"/>
</dbReference>
<feature type="compositionally biased region" description="Basic and acidic residues" evidence="1">
    <location>
        <begin position="1"/>
        <end position="14"/>
    </location>
</feature>
<protein>
    <recommendedName>
        <fullName evidence="2">Protein ENHANCED DISEASE RESISTANCE 2 C-terminal domain-containing protein</fullName>
    </recommendedName>
</protein>
<dbReference type="OrthoDB" id="9970435at2759"/>
<evidence type="ECO:0000313" key="3">
    <source>
        <dbReference type="EMBL" id="PWA90262.1"/>
    </source>
</evidence>
<gene>
    <name evidence="3" type="ORF">CTI12_AA102760</name>
</gene>
<evidence type="ECO:0000313" key="4">
    <source>
        <dbReference type="Proteomes" id="UP000245207"/>
    </source>
</evidence>
<dbReference type="AlphaFoldDB" id="A0A2U1PX06"/>
<evidence type="ECO:0000256" key="1">
    <source>
        <dbReference type="SAM" id="MobiDB-lite"/>
    </source>
</evidence>
<reference evidence="3 4" key="1">
    <citation type="journal article" date="2018" name="Mol. Plant">
        <title>The genome of Artemisia annua provides insight into the evolution of Asteraceae family and artemisinin biosynthesis.</title>
        <authorList>
            <person name="Shen Q."/>
            <person name="Zhang L."/>
            <person name="Liao Z."/>
            <person name="Wang S."/>
            <person name="Yan T."/>
            <person name="Shi P."/>
            <person name="Liu M."/>
            <person name="Fu X."/>
            <person name="Pan Q."/>
            <person name="Wang Y."/>
            <person name="Lv Z."/>
            <person name="Lu X."/>
            <person name="Zhang F."/>
            <person name="Jiang W."/>
            <person name="Ma Y."/>
            <person name="Chen M."/>
            <person name="Hao X."/>
            <person name="Li L."/>
            <person name="Tang Y."/>
            <person name="Lv G."/>
            <person name="Zhou Y."/>
            <person name="Sun X."/>
            <person name="Brodelius P.E."/>
            <person name="Rose J.K.C."/>
            <person name="Tang K."/>
        </authorList>
    </citation>
    <scope>NUCLEOTIDE SEQUENCE [LARGE SCALE GENOMIC DNA]</scope>
    <source>
        <strain evidence="4">cv. Huhao1</strain>
        <tissue evidence="3">Leaf</tissue>
    </source>
</reference>
<dbReference type="InterPro" id="IPR009769">
    <property type="entry name" value="EDR2_C"/>
</dbReference>
<dbReference type="EMBL" id="PKPP01000642">
    <property type="protein sequence ID" value="PWA90262.1"/>
    <property type="molecule type" value="Genomic_DNA"/>
</dbReference>